<dbReference type="InterPro" id="IPR020936">
    <property type="entry name" value="TrhO"/>
</dbReference>
<dbReference type="PANTHER" id="PTHR43268:SF3">
    <property type="entry name" value="RHODANESE-LIKE DOMAIN-CONTAINING PROTEIN 7-RELATED"/>
    <property type="match status" value="1"/>
</dbReference>
<dbReference type="SUPFAM" id="SSF52821">
    <property type="entry name" value="Rhodanese/Cell cycle control phosphatase"/>
    <property type="match status" value="1"/>
</dbReference>
<name>A0A1U7HTB4_9CYAN</name>
<dbReference type="Pfam" id="PF00581">
    <property type="entry name" value="Rhodanese"/>
    <property type="match status" value="1"/>
</dbReference>
<dbReference type="PANTHER" id="PTHR43268">
    <property type="entry name" value="THIOSULFATE SULFURTRANSFERASE/RHODANESE-LIKE DOMAIN-CONTAINING PROTEIN 2"/>
    <property type="match status" value="1"/>
</dbReference>
<dbReference type="Pfam" id="PF17773">
    <property type="entry name" value="UPF0176_N"/>
    <property type="match status" value="1"/>
</dbReference>
<evidence type="ECO:0000313" key="3">
    <source>
        <dbReference type="EMBL" id="OKH26764.1"/>
    </source>
</evidence>
<comment type="similarity">
    <text evidence="1">Belongs to the TrhO family.</text>
</comment>
<dbReference type="Proteomes" id="UP000186868">
    <property type="component" value="Unassembled WGS sequence"/>
</dbReference>
<evidence type="ECO:0000256" key="1">
    <source>
        <dbReference type="HAMAP-Rule" id="MF_00469"/>
    </source>
</evidence>
<comment type="catalytic activity">
    <reaction evidence="1">
        <text>uridine(34) in tRNA + AH2 + O2 = 5-hydroxyuridine(34) in tRNA + A + H2O</text>
        <dbReference type="Rhea" id="RHEA:64224"/>
        <dbReference type="Rhea" id="RHEA-COMP:11727"/>
        <dbReference type="Rhea" id="RHEA-COMP:13381"/>
        <dbReference type="ChEBI" id="CHEBI:13193"/>
        <dbReference type="ChEBI" id="CHEBI:15377"/>
        <dbReference type="ChEBI" id="CHEBI:15379"/>
        <dbReference type="ChEBI" id="CHEBI:17499"/>
        <dbReference type="ChEBI" id="CHEBI:65315"/>
        <dbReference type="ChEBI" id="CHEBI:136877"/>
    </reaction>
</comment>
<dbReference type="EC" id="1.14.-.-" evidence="1"/>
<dbReference type="GO" id="GO:0006400">
    <property type="term" value="P:tRNA modification"/>
    <property type="evidence" value="ECO:0007669"/>
    <property type="project" value="UniProtKB-UniRule"/>
</dbReference>
<reference evidence="3 4" key="1">
    <citation type="submission" date="2016-11" db="EMBL/GenBank/DDBJ databases">
        <title>Draft Genome Sequences of Nine Cyanobacterial Strains from Diverse Habitats.</title>
        <authorList>
            <person name="Zhu T."/>
            <person name="Hou S."/>
            <person name="Lu X."/>
            <person name="Hess W.R."/>
        </authorList>
    </citation>
    <scope>NUCLEOTIDE SEQUENCE [LARGE SCALE GENOMIC DNA]</scope>
    <source>
        <strain evidence="3 4">NIES-593</strain>
    </source>
</reference>
<dbReference type="NCBIfam" id="NF001136">
    <property type="entry name" value="PRK00142.1-4"/>
    <property type="match status" value="1"/>
</dbReference>
<dbReference type="AlphaFoldDB" id="A0A1U7HTB4"/>
<dbReference type="GO" id="GO:0016705">
    <property type="term" value="F:oxidoreductase activity, acting on paired donors, with incorporation or reduction of molecular oxygen"/>
    <property type="evidence" value="ECO:0007669"/>
    <property type="project" value="UniProtKB-UniRule"/>
</dbReference>
<dbReference type="InterPro" id="IPR040503">
    <property type="entry name" value="TRHO_N"/>
</dbReference>
<evidence type="ECO:0000259" key="2">
    <source>
        <dbReference type="PROSITE" id="PS50206"/>
    </source>
</evidence>
<keyword evidence="4" id="KW-1185">Reference proteome</keyword>
<dbReference type="HAMAP" id="MF_00469">
    <property type="entry name" value="TrhO"/>
    <property type="match status" value="1"/>
</dbReference>
<dbReference type="Gene3D" id="3.40.250.10">
    <property type="entry name" value="Rhodanese-like domain"/>
    <property type="match status" value="1"/>
</dbReference>
<feature type="domain" description="Rhodanese" evidence="2">
    <location>
        <begin position="133"/>
        <end position="227"/>
    </location>
</feature>
<dbReference type="InterPro" id="IPR036873">
    <property type="entry name" value="Rhodanese-like_dom_sf"/>
</dbReference>
<keyword evidence="1" id="KW-0560">Oxidoreductase</keyword>
<keyword evidence="1" id="KW-0819">tRNA processing</keyword>
<comment type="caution">
    <text evidence="3">The sequence shown here is derived from an EMBL/GenBank/DDBJ whole genome shotgun (WGS) entry which is preliminary data.</text>
</comment>
<dbReference type="Gene3D" id="3.30.70.100">
    <property type="match status" value="1"/>
</dbReference>
<dbReference type="EMBL" id="MRCB01000001">
    <property type="protein sequence ID" value="OKH26764.1"/>
    <property type="molecule type" value="Genomic_DNA"/>
</dbReference>
<protein>
    <recommendedName>
        <fullName evidence="1">tRNA uridine(34) hydroxylase</fullName>
        <ecNumber evidence="1">1.14.-.-</ecNumber>
    </recommendedName>
    <alternativeName>
        <fullName evidence="1">tRNA hydroxylation protein O</fullName>
    </alternativeName>
</protein>
<proteinExistence type="inferred from homology"/>
<dbReference type="CDD" id="cd01518">
    <property type="entry name" value="RHOD_YceA"/>
    <property type="match status" value="1"/>
</dbReference>
<dbReference type="SMART" id="SM00450">
    <property type="entry name" value="RHOD"/>
    <property type="match status" value="1"/>
</dbReference>
<sequence>MPNPKSKIQNQMTQIVATFYKFVRLPDFAAKQAPLLAHCQAHGIKGTILLALEGINGTIAGSREGIDSTLSFLRSDERLANLEHKESQAETPPFERMKVRLKREIVTLGVPEVDPNDRVGIYVSPQEWNSLISDPDVLVIDTRNAYEVKIGTFKGAIDPQTHSFREFPEYVRARLDPSQHKKVALFCTGGIRCEKASSFLLQQGFQEVYHLKGGILRYLEEVPAEKSLWEGECFVFDERIAVKHGLEIGSYDMCCSCGHPISDEDKASPAYEEGISCPYCIDSLTEEKRSRQQEKRRQIELAKKAIADRSQ</sequence>
<accession>A0A1U7HTB4</accession>
<dbReference type="InterPro" id="IPR001763">
    <property type="entry name" value="Rhodanese-like_dom"/>
</dbReference>
<gene>
    <name evidence="1" type="primary">trhO</name>
    <name evidence="3" type="ORF">NIES593_01575</name>
</gene>
<organism evidence="3 4">
    <name type="scientific">Hydrococcus rivularis NIES-593</name>
    <dbReference type="NCBI Taxonomy" id="1921803"/>
    <lineage>
        <taxon>Bacteria</taxon>
        <taxon>Bacillati</taxon>
        <taxon>Cyanobacteriota</taxon>
        <taxon>Cyanophyceae</taxon>
        <taxon>Pleurocapsales</taxon>
        <taxon>Hydrococcaceae</taxon>
        <taxon>Hydrococcus</taxon>
    </lineage>
</organism>
<evidence type="ECO:0000313" key="4">
    <source>
        <dbReference type="Proteomes" id="UP000186868"/>
    </source>
</evidence>
<comment type="function">
    <text evidence="1">Catalyzes oxygen-dependent 5-hydroxyuridine (ho5U) modification at position 34 in tRNAs.</text>
</comment>
<dbReference type="PROSITE" id="PS50206">
    <property type="entry name" value="RHODANESE_3"/>
    <property type="match status" value="1"/>
</dbReference>